<accession>A0A2M7TH39</accession>
<gene>
    <name evidence="1" type="ORF">COY32_05330</name>
</gene>
<proteinExistence type="predicted"/>
<dbReference type="AlphaFoldDB" id="A0A2M7TH39"/>
<comment type="caution">
    <text evidence="1">The sequence shown here is derived from an EMBL/GenBank/DDBJ whole genome shotgun (WGS) entry which is preliminary data.</text>
</comment>
<name>A0A2M7TH39_UNCKA</name>
<dbReference type="Proteomes" id="UP000228920">
    <property type="component" value="Unassembled WGS sequence"/>
</dbReference>
<sequence>MSYTHQVILLFPGATTPPTQWAIVNLPDEPSTDTAQVRLLHRDVVEISDKDLLPQIVGKEITIQLHKDEYRLDNRFCLPAYLIKTDAD</sequence>
<evidence type="ECO:0000313" key="2">
    <source>
        <dbReference type="Proteomes" id="UP000228920"/>
    </source>
</evidence>
<dbReference type="EMBL" id="PFNL01000138">
    <property type="protein sequence ID" value="PIZ45383.1"/>
    <property type="molecule type" value="Genomic_DNA"/>
</dbReference>
<protein>
    <submittedName>
        <fullName evidence="1">Uncharacterized protein</fullName>
    </submittedName>
</protein>
<organism evidence="1 2">
    <name type="scientific">candidate division WWE3 bacterium CG_4_10_14_0_2_um_filter_41_14</name>
    <dbReference type="NCBI Taxonomy" id="1975072"/>
    <lineage>
        <taxon>Bacteria</taxon>
        <taxon>Katanobacteria</taxon>
    </lineage>
</organism>
<reference evidence="2" key="1">
    <citation type="submission" date="2017-09" db="EMBL/GenBank/DDBJ databases">
        <title>Depth-based differentiation of microbial function through sediment-hosted aquifers and enrichment of novel symbionts in the deep terrestrial subsurface.</title>
        <authorList>
            <person name="Probst A.J."/>
            <person name="Ladd B."/>
            <person name="Jarett J.K."/>
            <person name="Geller-Mcgrath D.E."/>
            <person name="Sieber C.M.K."/>
            <person name="Emerson J.B."/>
            <person name="Anantharaman K."/>
            <person name="Thomas B.C."/>
            <person name="Malmstrom R."/>
            <person name="Stieglmeier M."/>
            <person name="Klingl A."/>
            <person name="Woyke T."/>
            <person name="Ryan C.M."/>
            <person name="Banfield J.F."/>
        </authorList>
    </citation>
    <scope>NUCLEOTIDE SEQUENCE [LARGE SCALE GENOMIC DNA]</scope>
</reference>
<evidence type="ECO:0000313" key="1">
    <source>
        <dbReference type="EMBL" id="PIZ45383.1"/>
    </source>
</evidence>